<keyword evidence="8" id="KW-1185">Reference proteome</keyword>
<gene>
    <name evidence="7" type="ORF">SI8410_01000922</name>
</gene>
<dbReference type="Gene3D" id="3.20.20.80">
    <property type="entry name" value="Glycosidases"/>
    <property type="match status" value="1"/>
</dbReference>
<dbReference type="Pfam" id="PF21156">
    <property type="entry name" value="ISOA1-3_C"/>
    <property type="match status" value="1"/>
</dbReference>
<dbReference type="PANTHER" id="PTHR43002">
    <property type="entry name" value="GLYCOGEN DEBRANCHING ENZYME"/>
    <property type="match status" value="1"/>
</dbReference>
<evidence type="ECO:0000256" key="1">
    <source>
        <dbReference type="ARBA" id="ARBA00004229"/>
    </source>
</evidence>
<dbReference type="Proteomes" id="UP000663760">
    <property type="component" value="Chromosome 1"/>
</dbReference>
<dbReference type="Pfam" id="PF02922">
    <property type="entry name" value="CBM_48"/>
    <property type="match status" value="1"/>
</dbReference>
<dbReference type="InterPro" id="IPR048650">
    <property type="entry name" value="ISOA1-3-like_C"/>
</dbReference>
<organism evidence="7 8">
    <name type="scientific">Spirodela intermedia</name>
    <name type="common">Intermediate duckweed</name>
    <dbReference type="NCBI Taxonomy" id="51605"/>
    <lineage>
        <taxon>Eukaryota</taxon>
        <taxon>Viridiplantae</taxon>
        <taxon>Streptophyta</taxon>
        <taxon>Embryophyta</taxon>
        <taxon>Tracheophyta</taxon>
        <taxon>Spermatophyta</taxon>
        <taxon>Magnoliopsida</taxon>
        <taxon>Liliopsida</taxon>
        <taxon>Araceae</taxon>
        <taxon>Lemnoideae</taxon>
        <taxon>Spirodela</taxon>
    </lineage>
</organism>
<sequence>MMANVLLSVTMNTFSQNGAGMYPISTNRERHCHWKGSAFNEMKSSSLRSGTCIKGKVAPIGNALERHGLRVCSASQRIDAHTEPDLHVTNKNEELKRRSYRFQTENGGVVNVSIGAKEFTYAVHVEVLNMPSWFNEHNSVLRWQMLRSDSSWSIKIDSQFSAFNARQLGSETDHSSDILLTQTSPGRHTSELEINYSEVPFCLSFLIYSSFSSDGANGRVVRTARKTSFRVPVGFAPGNPMPLGVSFCDDGVVNFSLFSRNAERVVLCLFDDQSKKPSLEIDLDPCVHRTGDIWHASLENVRNYIRYGYRCDGDLLHNKGGSPVFLDPYAKVIRNLSPDDSDFSLSNFLGHIQKATAFDWSGDVRLCLPTEKLVVYRLNVGKFTGDESSTLSEDIAGTFSGIVEKIHHFKNLGVNAILLEPIFSFDEKQGPYFPYNFFAPMNMYGPKGKGESATTSMKEMVKSLHANGIEILLEVVFTHTAEGSEMANQGISFQGIDKLSYYVEEDKRSGANTSLNCNISVVQKMIIDSLRHWVIDFHIDGFCFVNASYFTQCSSKHHSSRPPLIESIAFDPVLSNTKLIADFWSPRDMSYHEIDFPHWKRWSEINSKFCKDARNFLRGEGLLSDLATRLCGSGDVFSDSRGPACSFNFVTRNSGLSLVDLVSFSGSKLSSESSWNCGVEGPTSDSAILGTRLKQIRNFLFLLFVSLGVPVLNMGDECGLSNGGSTLYRDRCPFDWAYLETSFALQVTQFISFLSSLRDRRSDLFQRSTFHKVQNIQWRGLDLSEPKWEDPSSKFLALTLKADKDEKQPDSDEGDMFIVFNGSDVPSTAVLPEAPERYMWFRLVDTGCPFPGFFSNSDDPDCSHFSGLESYELKPHTFSLFEAKESS</sequence>
<dbReference type="SUPFAM" id="SSF51445">
    <property type="entry name" value="(Trans)glycosidases"/>
    <property type="match status" value="1"/>
</dbReference>
<dbReference type="EMBL" id="LR746264">
    <property type="protein sequence ID" value="CAA7388744.1"/>
    <property type="molecule type" value="Genomic_DNA"/>
</dbReference>
<evidence type="ECO:0000256" key="5">
    <source>
        <dbReference type="ARBA" id="ARBA00022946"/>
    </source>
</evidence>
<keyword evidence="5" id="KW-0809">Transit peptide</keyword>
<dbReference type="CDD" id="cd11346">
    <property type="entry name" value="AmyAc_plant_IsoA"/>
    <property type="match status" value="1"/>
</dbReference>
<dbReference type="InterPro" id="IPR014756">
    <property type="entry name" value="Ig_E-set"/>
</dbReference>
<dbReference type="OrthoDB" id="204980at2759"/>
<evidence type="ECO:0000256" key="3">
    <source>
        <dbReference type="ARBA" id="ARBA00022528"/>
    </source>
</evidence>
<dbReference type="AlphaFoldDB" id="A0A7I8JZ76"/>
<dbReference type="GO" id="GO:0019156">
    <property type="term" value="F:isoamylase activity"/>
    <property type="evidence" value="ECO:0007669"/>
    <property type="project" value="InterPro"/>
</dbReference>
<proteinExistence type="inferred from homology"/>
<dbReference type="InterPro" id="IPR013783">
    <property type="entry name" value="Ig-like_fold"/>
</dbReference>
<evidence type="ECO:0000259" key="6">
    <source>
        <dbReference type="SMART" id="SM00642"/>
    </source>
</evidence>
<protein>
    <recommendedName>
        <fullName evidence="6">Glycosyl hydrolase family 13 catalytic domain-containing protein</fullName>
    </recommendedName>
</protein>
<dbReference type="GO" id="GO:0019252">
    <property type="term" value="P:starch biosynthetic process"/>
    <property type="evidence" value="ECO:0007669"/>
    <property type="project" value="InterPro"/>
</dbReference>
<dbReference type="InterPro" id="IPR004193">
    <property type="entry name" value="Glyco_hydro_13_N"/>
</dbReference>
<dbReference type="CDD" id="cd02856">
    <property type="entry name" value="E_set_GDE_Isoamylase_N"/>
    <property type="match status" value="1"/>
</dbReference>
<evidence type="ECO:0000313" key="7">
    <source>
        <dbReference type="EMBL" id="CAA7388744.1"/>
    </source>
</evidence>
<feature type="domain" description="Glycosyl hydrolase family 13 catalytic" evidence="6">
    <location>
        <begin position="372"/>
        <end position="761"/>
    </location>
</feature>
<evidence type="ECO:0000256" key="2">
    <source>
        <dbReference type="ARBA" id="ARBA00008061"/>
    </source>
</evidence>
<dbReference type="GO" id="GO:0009507">
    <property type="term" value="C:chloroplast"/>
    <property type="evidence" value="ECO:0007669"/>
    <property type="project" value="UniProtKB-SubCell"/>
</dbReference>
<keyword evidence="3" id="KW-0150">Chloroplast</keyword>
<dbReference type="InterPro" id="IPR044505">
    <property type="entry name" value="GlgX_Isoamylase_N_E_set"/>
</dbReference>
<dbReference type="Gene3D" id="2.60.40.10">
    <property type="entry name" value="Immunoglobulins"/>
    <property type="match status" value="1"/>
</dbReference>
<dbReference type="SMART" id="SM00642">
    <property type="entry name" value="Aamy"/>
    <property type="match status" value="1"/>
</dbReference>
<dbReference type="SUPFAM" id="SSF51011">
    <property type="entry name" value="Glycosyl hydrolase domain"/>
    <property type="match status" value="1"/>
</dbReference>
<comment type="subcellular location">
    <subcellularLocation>
        <location evidence="1">Plastid</location>
        <location evidence="1">Chloroplast</location>
    </subcellularLocation>
</comment>
<dbReference type="InterPro" id="IPR006047">
    <property type="entry name" value="GH13_cat_dom"/>
</dbReference>
<dbReference type="InterPro" id="IPR017853">
    <property type="entry name" value="GH"/>
</dbReference>
<evidence type="ECO:0000256" key="4">
    <source>
        <dbReference type="ARBA" id="ARBA00022640"/>
    </source>
</evidence>
<evidence type="ECO:0000313" key="8">
    <source>
        <dbReference type="Proteomes" id="UP000663760"/>
    </source>
</evidence>
<reference evidence="7" key="1">
    <citation type="submission" date="2020-02" db="EMBL/GenBank/DDBJ databases">
        <authorList>
            <person name="Scholz U."/>
            <person name="Mascher M."/>
            <person name="Fiebig A."/>
        </authorList>
    </citation>
    <scope>NUCLEOTIDE SEQUENCE</scope>
</reference>
<keyword evidence="4" id="KW-0934">Plastid</keyword>
<dbReference type="Pfam" id="PF00128">
    <property type="entry name" value="Alpha-amylase"/>
    <property type="match status" value="1"/>
</dbReference>
<accession>A0A7I8JZ76</accession>
<dbReference type="Gene3D" id="2.60.40.1180">
    <property type="entry name" value="Golgi alpha-mannosidase II"/>
    <property type="match status" value="1"/>
</dbReference>
<comment type="similarity">
    <text evidence="2">Belongs to the glycosyl hydrolase 13 family.</text>
</comment>
<name>A0A7I8JZ76_SPIIN</name>
<dbReference type="InterPro" id="IPR013780">
    <property type="entry name" value="Glyco_hydro_b"/>
</dbReference>
<dbReference type="InterPro" id="IPR044096">
    <property type="entry name" value="AmyAc_plant_ISA2"/>
</dbReference>
<dbReference type="SUPFAM" id="SSF81296">
    <property type="entry name" value="E set domains"/>
    <property type="match status" value="1"/>
</dbReference>